<dbReference type="Gene3D" id="1.10.10.60">
    <property type="entry name" value="Homeodomain-like"/>
    <property type="match status" value="1"/>
</dbReference>
<dbReference type="Gene3D" id="1.10.357.10">
    <property type="entry name" value="Tetracycline Repressor, domain 2"/>
    <property type="match status" value="1"/>
</dbReference>
<dbReference type="SUPFAM" id="SSF46689">
    <property type="entry name" value="Homeodomain-like"/>
    <property type="match status" value="1"/>
</dbReference>
<dbReference type="InterPro" id="IPR001647">
    <property type="entry name" value="HTH_TetR"/>
</dbReference>
<feature type="domain" description="HTH tetR-type" evidence="4">
    <location>
        <begin position="43"/>
        <end position="103"/>
    </location>
</feature>
<dbReference type="SUPFAM" id="SSF48498">
    <property type="entry name" value="Tetracyclin repressor-like, C-terminal domain"/>
    <property type="match status" value="1"/>
</dbReference>
<dbReference type="Pfam" id="PF00440">
    <property type="entry name" value="TetR_N"/>
    <property type="match status" value="1"/>
</dbReference>
<evidence type="ECO:0000256" key="3">
    <source>
        <dbReference type="SAM" id="MobiDB-lite"/>
    </source>
</evidence>
<dbReference type="InterPro" id="IPR009057">
    <property type="entry name" value="Homeodomain-like_sf"/>
</dbReference>
<proteinExistence type="predicted"/>
<evidence type="ECO:0000256" key="1">
    <source>
        <dbReference type="ARBA" id="ARBA00023125"/>
    </source>
</evidence>
<protein>
    <submittedName>
        <fullName evidence="5">Transcriptional regulator, TetR family</fullName>
    </submittedName>
</protein>
<dbReference type="GO" id="GO:0045892">
    <property type="term" value="P:negative regulation of DNA-templated transcription"/>
    <property type="evidence" value="ECO:0007669"/>
    <property type="project" value="InterPro"/>
</dbReference>
<dbReference type="PROSITE" id="PS50977">
    <property type="entry name" value="HTH_TETR_2"/>
    <property type="match status" value="1"/>
</dbReference>
<dbReference type="EMBL" id="CYHE01000013">
    <property type="protein sequence ID" value="CUA99537.1"/>
    <property type="molecule type" value="Genomic_DNA"/>
</dbReference>
<dbReference type="Proteomes" id="UP000183900">
    <property type="component" value="Unassembled WGS sequence"/>
</dbReference>
<evidence type="ECO:0000259" key="4">
    <source>
        <dbReference type="PROSITE" id="PS50977"/>
    </source>
</evidence>
<organism evidence="5 6">
    <name type="scientific">Pannonibacter indicus</name>
    <dbReference type="NCBI Taxonomy" id="466044"/>
    <lineage>
        <taxon>Bacteria</taxon>
        <taxon>Pseudomonadati</taxon>
        <taxon>Pseudomonadota</taxon>
        <taxon>Alphaproteobacteria</taxon>
        <taxon>Hyphomicrobiales</taxon>
        <taxon>Stappiaceae</taxon>
        <taxon>Pannonibacter</taxon>
    </lineage>
</organism>
<evidence type="ECO:0000313" key="6">
    <source>
        <dbReference type="Proteomes" id="UP000183900"/>
    </source>
</evidence>
<sequence length="240" mass="26766">MTDHTSSGQPAARNRTPRPRTRTARSMGTAAQNEDGNLSRIQELNRSRLLDAALAEFSRLGFSGATLEAIAGGAGMSKSNLLYYFRSKTEIYEAVLAYILEVWLAPLRRLDPEGDPASELTAYIRQKLQMSADLPEASRLFANEVLQGAPRIRKVLEEDLKELVREKAGVIRHWMNKELIRPADPVHLIFMIWAMTQHYADFETQIRIVTGKTLDDPEFREGAAETVCGLVLSALGLKPA</sequence>
<dbReference type="PRINTS" id="PR00455">
    <property type="entry name" value="HTHTETR"/>
</dbReference>
<dbReference type="AlphaFoldDB" id="A0A0K6I897"/>
<dbReference type="PANTHER" id="PTHR30328">
    <property type="entry name" value="TRANSCRIPTIONAL REPRESSOR"/>
    <property type="match status" value="1"/>
</dbReference>
<feature type="region of interest" description="Disordered" evidence="3">
    <location>
        <begin position="1"/>
        <end position="34"/>
    </location>
</feature>
<dbReference type="InterPro" id="IPR013573">
    <property type="entry name" value="Tscrpt_reg_YcdC_C"/>
</dbReference>
<dbReference type="Pfam" id="PF08362">
    <property type="entry name" value="TetR_C_3"/>
    <property type="match status" value="1"/>
</dbReference>
<evidence type="ECO:0000256" key="2">
    <source>
        <dbReference type="PROSITE-ProRule" id="PRU00335"/>
    </source>
</evidence>
<dbReference type="PANTHER" id="PTHR30328:SF54">
    <property type="entry name" value="HTH-TYPE TRANSCRIPTIONAL REPRESSOR SCO4008"/>
    <property type="match status" value="1"/>
</dbReference>
<keyword evidence="6" id="KW-1185">Reference proteome</keyword>
<evidence type="ECO:0000313" key="5">
    <source>
        <dbReference type="EMBL" id="CUA99537.1"/>
    </source>
</evidence>
<dbReference type="GO" id="GO:0003677">
    <property type="term" value="F:DNA binding"/>
    <property type="evidence" value="ECO:0007669"/>
    <property type="project" value="UniProtKB-UniRule"/>
</dbReference>
<name>A0A0K6I897_9HYPH</name>
<dbReference type="OrthoDB" id="2356263at2"/>
<keyword evidence="1 2" id="KW-0238">DNA-binding</keyword>
<accession>A0A0K6I897</accession>
<gene>
    <name evidence="5" type="ORF">Ga0061067_11364</name>
</gene>
<reference evidence="6" key="1">
    <citation type="submission" date="2015-08" db="EMBL/GenBank/DDBJ databases">
        <authorList>
            <person name="Varghese N."/>
        </authorList>
    </citation>
    <scope>NUCLEOTIDE SEQUENCE [LARGE SCALE GENOMIC DNA]</scope>
    <source>
        <strain evidence="6">DSM 23407</strain>
    </source>
</reference>
<dbReference type="InterPro" id="IPR050109">
    <property type="entry name" value="HTH-type_TetR-like_transc_reg"/>
</dbReference>
<dbReference type="InterPro" id="IPR036271">
    <property type="entry name" value="Tet_transcr_reg_TetR-rel_C_sf"/>
</dbReference>
<feature type="DNA-binding region" description="H-T-H motif" evidence="2">
    <location>
        <begin position="66"/>
        <end position="85"/>
    </location>
</feature>